<protein>
    <recommendedName>
        <fullName evidence="4">Chromate transporter</fullName>
    </recommendedName>
</protein>
<keyword evidence="3" id="KW-1185">Reference proteome</keyword>
<keyword evidence="1" id="KW-0812">Transmembrane</keyword>
<evidence type="ECO:0000313" key="3">
    <source>
        <dbReference type="Proteomes" id="UP001501257"/>
    </source>
</evidence>
<evidence type="ECO:0008006" key="4">
    <source>
        <dbReference type="Google" id="ProtNLM"/>
    </source>
</evidence>
<dbReference type="Proteomes" id="UP001501257">
    <property type="component" value="Unassembled WGS sequence"/>
</dbReference>
<reference evidence="3" key="1">
    <citation type="journal article" date="2019" name="Int. J. Syst. Evol. Microbiol.">
        <title>The Global Catalogue of Microorganisms (GCM) 10K type strain sequencing project: providing services to taxonomists for standard genome sequencing and annotation.</title>
        <authorList>
            <consortium name="The Broad Institute Genomics Platform"/>
            <consortium name="The Broad Institute Genome Sequencing Center for Infectious Disease"/>
            <person name="Wu L."/>
            <person name="Ma J."/>
        </authorList>
    </citation>
    <scope>NUCLEOTIDE SEQUENCE [LARGE SCALE GENOMIC DNA]</scope>
    <source>
        <strain evidence="3">JCM 18952</strain>
    </source>
</reference>
<accession>A0ABP9TIQ3</accession>
<evidence type="ECO:0000313" key="2">
    <source>
        <dbReference type="EMBL" id="GAA5226769.1"/>
    </source>
</evidence>
<feature type="transmembrane region" description="Helical" evidence="1">
    <location>
        <begin position="75"/>
        <end position="98"/>
    </location>
</feature>
<keyword evidence="1" id="KW-0472">Membrane</keyword>
<gene>
    <name evidence="2" type="ORF">GCM10025778_13020</name>
</gene>
<name>A0ABP9TIQ3_9MICC</name>
<feature type="transmembrane region" description="Helical" evidence="1">
    <location>
        <begin position="38"/>
        <end position="63"/>
    </location>
</feature>
<dbReference type="EMBL" id="BAABLK010000022">
    <property type="protein sequence ID" value="GAA5226769.1"/>
    <property type="molecule type" value="Genomic_DNA"/>
</dbReference>
<sequence>MGGLGGGLLVLFDILASSGDPDAFTGWGGPAGYAAMPIIYGTVCGMFLGLFPGAGSFIALSILDRNRPAAWGNRQAMVGGVGAAIGGILPAFFVVWIMGVELSGGLVVGAVFILVCFVIGLVVLKGILRFLDKQDSVVHNAL</sequence>
<feature type="transmembrane region" description="Helical" evidence="1">
    <location>
        <begin position="104"/>
        <end position="124"/>
    </location>
</feature>
<organism evidence="2 3">
    <name type="scientific">Paeniglutamicibacter antarcticus</name>
    <dbReference type="NCBI Taxonomy" id="494023"/>
    <lineage>
        <taxon>Bacteria</taxon>
        <taxon>Bacillati</taxon>
        <taxon>Actinomycetota</taxon>
        <taxon>Actinomycetes</taxon>
        <taxon>Micrococcales</taxon>
        <taxon>Micrococcaceae</taxon>
        <taxon>Paeniglutamicibacter</taxon>
    </lineage>
</organism>
<keyword evidence="1" id="KW-1133">Transmembrane helix</keyword>
<evidence type="ECO:0000256" key="1">
    <source>
        <dbReference type="SAM" id="Phobius"/>
    </source>
</evidence>
<proteinExistence type="predicted"/>
<comment type="caution">
    <text evidence="2">The sequence shown here is derived from an EMBL/GenBank/DDBJ whole genome shotgun (WGS) entry which is preliminary data.</text>
</comment>